<keyword evidence="9" id="KW-1185">Reference proteome</keyword>
<feature type="binding site" evidence="6">
    <location>
        <position position="209"/>
    </location>
    <ligand>
        <name>Zn(2+)</name>
        <dbReference type="ChEBI" id="CHEBI:29105"/>
    </ligand>
</feature>
<feature type="binding site" evidence="6">
    <location>
        <position position="195"/>
    </location>
    <ligand>
        <name>Zn(2+)</name>
        <dbReference type="ChEBI" id="CHEBI:29105"/>
    </ligand>
</feature>
<dbReference type="GO" id="GO:0005739">
    <property type="term" value="C:mitochondrion"/>
    <property type="evidence" value="ECO:0007669"/>
    <property type="project" value="UniProtKB-SubCell"/>
</dbReference>
<organism evidence="8 9">
    <name type="scientific">Neolentinus lepideus HHB14362 ss-1</name>
    <dbReference type="NCBI Taxonomy" id="1314782"/>
    <lineage>
        <taxon>Eukaryota</taxon>
        <taxon>Fungi</taxon>
        <taxon>Dikarya</taxon>
        <taxon>Basidiomycota</taxon>
        <taxon>Agaricomycotina</taxon>
        <taxon>Agaricomycetes</taxon>
        <taxon>Gloeophyllales</taxon>
        <taxon>Gloeophyllaceae</taxon>
        <taxon>Neolentinus</taxon>
    </lineage>
</organism>
<keyword evidence="3" id="KW-0808">Transferase</keyword>
<evidence type="ECO:0000256" key="1">
    <source>
        <dbReference type="ARBA" id="ARBA00004173"/>
    </source>
</evidence>
<dbReference type="OrthoDB" id="424302at2759"/>
<evidence type="ECO:0000256" key="4">
    <source>
        <dbReference type="ARBA" id="ARBA00023027"/>
    </source>
</evidence>
<evidence type="ECO:0000313" key="9">
    <source>
        <dbReference type="Proteomes" id="UP000076761"/>
    </source>
</evidence>
<dbReference type="GO" id="GO:0070403">
    <property type="term" value="F:NAD+ binding"/>
    <property type="evidence" value="ECO:0007669"/>
    <property type="project" value="InterPro"/>
</dbReference>
<reference evidence="8 9" key="1">
    <citation type="journal article" date="2016" name="Mol. Biol. Evol.">
        <title>Comparative Genomics of Early-Diverging Mushroom-Forming Fungi Provides Insights into the Origins of Lignocellulose Decay Capabilities.</title>
        <authorList>
            <person name="Nagy L.G."/>
            <person name="Riley R."/>
            <person name="Tritt A."/>
            <person name="Adam C."/>
            <person name="Daum C."/>
            <person name="Floudas D."/>
            <person name="Sun H."/>
            <person name="Yadav J.S."/>
            <person name="Pangilinan J."/>
            <person name="Larsson K.H."/>
            <person name="Matsuura K."/>
            <person name="Barry K."/>
            <person name="Labutti K."/>
            <person name="Kuo R."/>
            <person name="Ohm R.A."/>
            <person name="Bhattacharya S.S."/>
            <person name="Shirouzu T."/>
            <person name="Yoshinaga Y."/>
            <person name="Martin F.M."/>
            <person name="Grigoriev I.V."/>
            <person name="Hibbett D.S."/>
        </authorList>
    </citation>
    <scope>NUCLEOTIDE SEQUENCE [LARGE SCALE GENOMIC DNA]</scope>
    <source>
        <strain evidence="8 9">HHB14362 ss-1</strain>
    </source>
</reference>
<evidence type="ECO:0000313" key="8">
    <source>
        <dbReference type="EMBL" id="KZT25357.1"/>
    </source>
</evidence>
<keyword evidence="5" id="KW-0496">Mitochondrion</keyword>
<dbReference type="InterPro" id="IPR050134">
    <property type="entry name" value="NAD-dep_sirtuin_deacylases"/>
</dbReference>
<dbReference type="Gene3D" id="3.30.1600.10">
    <property type="entry name" value="SIR2/SIRT2 'Small Domain"/>
    <property type="match status" value="1"/>
</dbReference>
<evidence type="ECO:0000256" key="2">
    <source>
        <dbReference type="ARBA" id="ARBA00006924"/>
    </source>
</evidence>
<feature type="active site" description="Proton acceptor" evidence="6">
    <location>
        <position position="148"/>
    </location>
</feature>
<comment type="subcellular location">
    <subcellularLocation>
        <location evidence="1">Mitochondrion</location>
    </subcellularLocation>
</comment>
<keyword evidence="4" id="KW-0520">NAD</keyword>
<keyword evidence="6" id="KW-0479">Metal-binding</keyword>
<evidence type="ECO:0000256" key="5">
    <source>
        <dbReference type="ARBA" id="ARBA00023128"/>
    </source>
</evidence>
<evidence type="ECO:0000256" key="6">
    <source>
        <dbReference type="PROSITE-ProRule" id="PRU00236"/>
    </source>
</evidence>
<dbReference type="EMBL" id="KV425572">
    <property type="protein sequence ID" value="KZT25357.1"/>
    <property type="molecule type" value="Genomic_DNA"/>
</dbReference>
<dbReference type="PANTHER" id="PTHR11085">
    <property type="entry name" value="NAD-DEPENDENT PROTEIN DEACYLASE SIRTUIN-5, MITOCHONDRIAL-RELATED"/>
    <property type="match status" value="1"/>
</dbReference>
<dbReference type="PROSITE" id="PS50305">
    <property type="entry name" value="SIRTUIN"/>
    <property type="match status" value="1"/>
</dbReference>
<dbReference type="AlphaFoldDB" id="A0A165SLS7"/>
<proteinExistence type="inferred from homology"/>
<sequence>MSPSSDAQAFRDAFANSKRVVILAGAGLSAASGIPTFRGPNGLWKTKSSKLFATPEGFKEDPSGVWQFYHYKREGCLSAQPNAAHRAIASFAVPAVRSRLMPSLQEDKLPLFVTQNFDGLSLRALDELSDQLTPAEIKLARERVIETHGSAFKTICLQCKHINHTFDSPLSPALAGITEQNAGERDIPIDQLPRCGGPDWKGSNRWGRCGGLLRPAVVWFGEVPEGMGEIAKELNWTDLLIVVGTSSLVHPAAGFAKTIKSRGGKVAIVNLERSEGDSDADFLFIGPCEETLPLLLK</sequence>
<gene>
    <name evidence="8" type="ORF">NEOLEDRAFT_1241816</name>
</gene>
<dbReference type="GO" id="GO:0005634">
    <property type="term" value="C:nucleus"/>
    <property type="evidence" value="ECO:0007669"/>
    <property type="project" value="TreeGrafter"/>
</dbReference>
<evidence type="ECO:0000256" key="3">
    <source>
        <dbReference type="ARBA" id="ARBA00022679"/>
    </source>
</evidence>
<dbReference type="PANTHER" id="PTHR11085:SF10">
    <property type="entry name" value="NAD-DEPENDENT PROTEIN DEACYLASE SIRTUIN-5, MITOCHONDRIAL-RELATED"/>
    <property type="match status" value="1"/>
</dbReference>
<dbReference type="InterPro" id="IPR026591">
    <property type="entry name" value="Sirtuin_cat_small_dom_sf"/>
</dbReference>
<evidence type="ECO:0000259" key="7">
    <source>
        <dbReference type="PROSITE" id="PS50305"/>
    </source>
</evidence>
<feature type="binding site" evidence="6">
    <location>
        <position position="156"/>
    </location>
    <ligand>
        <name>Zn(2+)</name>
        <dbReference type="ChEBI" id="CHEBI:29105"/>
    </ligand>
</feature>
<dbReference type="Pfam" id="PF02146">
    <property type="entry name" value="SIR2"/>
    <property type="match status" value="1"/>
</dbReference>
<accession>A0A165SLS7</accession>
<protein>
    <submittedName>
        <fullName evidence="8">Sirtuin</fullName>
    </submittedName>
</protein>
<dbReference type="GO" id="GO:0046872">
    <property type="term" value="F:metal ion binding"/>
    <property type="evidence" value="ECO:0007669"/>
    <property type="project" value="UniProtKB-KW"/>
</dbReference>
<dbReference type="InterPro" id="IPR029035">
    <property type="entry name" value="DHS-like_NAD/FAD-binding_dom"/>
</dbReference>
<dbReference type="Proteomes" id="UP000076761">
    <property type="component" value="Unassembled WGS sequence"/>
</dbReference>
<dbReference type="InterPro" id="IPR026590">
    <property type="entry name" value="Ssirtuin_cat_dom"/>
</dbReference>
<comment type="similarity">
    <text evidence="2">Belongs to the sirtuin family. Class I subfamily.</text>
</comment>
<dbReference type="InterPro" id="IPR003000">
    <property type="entry name" value="Sirtuin"/>
</dbReference>
<feature type="binding site" evidence="6">
    <location>
        <position position="159"/>
    </location>
    <ligand>
        <name>Zn(2+)</name>
        <dbReference type="ChEBI" id="CHEBI:29105"/>
    </ligand>
</feature>
<dbReference type="SUPFAM" id="SSF52467">
    <property type="entry name" value="DHS-like NAD/FAD-binding domain"/>
    <property type="match status" value="1"/>
</dbReference>
<feature type="domain" description="Deacetylase sirtuin-type" evidence="7">
    <location>
        <begin position="1"/>
        <end position="297"/>
    </location>
</feature>
<keyword evidence="6" id="KW-0862">Zinc</keyword>
<name>A0A165SLS7_9AGAM</name>
<dbReference type="GO" id="GO:0017136">
    <property type="term" value="F:histone deacetylase activity, NAD-dependent"/>
    <property type="evidence" value="ECO:0007669"/>
    <property type="project" value="TreeGrafter"/>
</dbReference>
<dbReference type="InParanoid" id="A0A165SLS7"/>
<dbReference type="Gene3D" id="3.40.50.1220">
    <property type="entry name" value="TPP-binding domain"/>
    <property type="match status" value="1"/>
</dbReference>
<dbReference type="STRING" id="1314782.A0A165SLS7"/>